<sequence length="102" mass="11210">MSKSRDYLTSIRGHRLGDKIDSLDPYARDDTEQTDGVSIGPVDRQITDLVAATVKRATKLILFRTGIPDRIESVAVVPYRGIPSVDVVPEDVVGSKIRVDCL</sequence>
<organism evidence="2 3">
    <name type="scientific">Halogeometricum borinquense (strain ATCC 700274 / DSM 11551 / JCM 10706 / KCTC 4070 / PR3)</name>
    <dbReference type="NCBI Taxonomy" id="469382"/>
    <lineage>
        <taxon>Archaea</taxon>
        <taxon>Methanobacteriati</taxon>
        <taxon>Methanobacteriota</taxon>
        <taxon>Stenosarchaea group</taxon>
        <taxon>Halobacteria</taxon>
        <taxon>Halobacteriales</taxon>
        <taxon>Haloferacaceae</taxon>
        <taxon>Halogeometricum</taxon>
    </lineage>
</organism>
<accession>L9UWQ7</accession>
<feature type="region of interest" description="Disordered" evidence="1">
    <location>
        <begin position="17"/>
        <end position="38"/>
    </location>
</feature>
<comment type="caution">
    <text evidence="2">The sequence shown here is derived from an EMBL/GenBank/DDBJ whole genome shotgun (WGS) entry which is preliminary data.</text>
</comment>
<dbReference type="AlphaFoldDB" id="L9UWQ7"/>
<dbReference type="EMBL" id="AOHT01000017">
    <property type="protein sequence ID" value="ELY29365.1"/>
    <property type="molecule type" value="Genomic_DNA"/>
</dbReference>
<name>L9UWQ7_HALBP</name>
<proteinExistence type="predicted"/>
<evidence type="ECO:0000313" key="2">
    <source>
        <dbReference type="EMBL" id="ELY29365.1"/>
    </source>
</evidence>
<feature type="compositionally biased region" description="Basic and acidic residues" evidence="1">
    <location>
        <begin position="17"/>
        <end position="31"/>
    </location>
</feature>
<gene>
    <name evidence="2" type="ORF">C499_05880</name>
</gene>
<evidence type="ECO:0000256" key="1">
    <source>
        <dbReference type="SAM" id="MobiDB-lite"/>
    </source>
</evidence>
<reference evidence="2 3" key="1">
    <citation type="journal article" date="2014" name="PLoS Genet.">
        <title>Phylogenetically driven sequencing of extremely halophilic archaea reveals strategies for static and dynamic osmo-response.</title>
        <authorList>
            <person name="Becker E.A."/>
            <person name="Seitzer P.M."/>
            <person name="Tritt A."/>
            <person name="Larsen D."/>
            <person name="Krusor M."/>
            <person name="Yao A.I."/>
            <person name="Wu D."/>
            <person name="Madern D."/>
            <person name="Eisen J.A."/>
            <person name="Darling A.E."/>
            <person name="Facciotti M.T."/>
        </authorList>
    </citation>
    <scope>NUCLEOTIDE SEQUENCE [LARGE SCALE GENOMIC DNA]</scope>
    <source>
        <strain evidence="2 3">DSM 11551</strain>
    </source>
</reference>
<evidence type="ECO:0000313" key="3">
    <source>
        <dbReference type="Proteomes" id="UP000011585"/>
    </source>
</evidence>
<protein>
    <submittedName>
        <fullName evidence="2">Uncharacterized protein</fullName>
    </submittedName>
</protein>
<dbReference type="Proteomes" id="UP000011585">
    <property type="component" value="Unassembled WGS sequence"/>
</dbReference>